<dbReference type="PROSITE" id="PS51318">
    <property type="entry name" value="TAT"/>
    <property type="match status" value="1"/>
</dbReference>
<dbReference type="PANTHER" id="PTHR10587">
    <property type="entry name" value="GLYCOSYL TRANSFERASE-RELATED"/>
    <property type="match status" value="1"/>
</dbReference>
<evidence type="ECO:0000256" key="1">
    <source>
        <dbReference type="ARBA" id="ARBA00022723"/>
    </source>
</evidence>
<dbReference type="PANTHER" id="PTHR10587:SF133">
    <property type="entry name" value="CHITIN DEACETYLASE 1-RELATED"/>
    <property type="match status" value="1"/>
</dbReference>
<dbReference type="EMBL" id="BNEC01000005">
    <property type="protein sequence ID" value="GHI69478.1"/>
    <property type="molecule type" value="Genomic_DNA"/>
</dbReference>
<dbReference type="Pfam" id="PF01522">
    <property type="entry name" value="Polysacc_deac_1"/>
    <property type="match status" value="1"/>
</dbReference>
<evidence type="ECO:0000313" key="5">
    <source>
        <dbReference type="EMBL" id="GHI69478.1"/>
    </source>
</evidence>
<dbReference type="InterPro" id="IPR002509">
    <property type="entry name" value="NODB_dom"/>
</dbReference>
<accession>A0ABQ3SMX0</accession>
<name>A0ABQ3SMX0_9ACTN</name>
<dbReference type="SUPFAM" id="SSF88713">
    <property type="entry name" value="Glycoside hydrolase/deacetylase"/>
    <property type="match status" value="1"/>
</dbReference>
<proteinExistence type="predicted"/>
<organism evidence="5 6">
    <name type="scientific">Streptomyces nojiriensis</name>
    <dbReference type="NCBI Taxonomy" id="66374"/>
    <lineage>
        <taxon>Bacteria</taxon>
        <taxon>Bacillati</taxon>
        <taxon>Actinomycetota</taxon>
        <taxon>Actinomycetes</taxon>
        <taxon>Kitasatosporales</taxon>
        <taxon>Streptomycetaceae</taxon>
        <taxon>Streptomyces</taxon>
    </lineage>
</organism>
<dbReference type="InterPro" id="IPR006311">
    <property type="entry name" value="TAT_signal"/>
</dbReference>
<keyword evidence="6" id="KW-1185">Reference proteome</keyword>
<keyword evidence="1" id="KW-0479">Metal-binding</keyword>
<comment type="caution">
    <text evidence="5">The sequence shown here is derived from an EMBL/GenBank/DDBJ whole genome shotgun (WGS) entry which is preliminary data.</text>
</comment>
<dbReference type="PROSITE" id="PS51677">
    <property type="entry name" value="NODB"/>
    <property type="match status" value="1"/>
</dbReference>
<keyword evidence="2" id="KW-0378">Hydrolase</keyword>
<evidence type="ECO:0000256" key="3">
    <source>
        <dbReference type="SAM" id="SignalP"/>
    </source>
</evidence>
<dbReference type="InterPro" id="IPR050248">
    <property type="entry name" value="Polysacc_deacetylase_ArnD"/>
</dbReference>
<protein>
    <recommendedName>
        <fullName evidence="4">NodB homology domain-containing protein</fullName>
    </recommendedName>
</protein>
<gene>
    <name evidence="5" type="ORF">Snoj_33960</name>
</gene>
<sequence length="266" mass="27680">MVDVERRSALAGLLCAGFAGLAGLAGFAASSPAAAAAGRAARAAAGPRPPASLLGDEIRRLPTTRKVLALTFNAAWDVDGIDTVLAELRRRKLPATFFPTGEFAEAHPAAVRSIADAGHGLGNHSYSHPYFDDLSTAERADEVREADAAIRAASGTEPLPFFRFPYSSTTAESIADVNDLGYAVVEFSTDTNGYLGPQGGMSVDKAVERAVDAFAPGAIIQMHVGGNGSGVVLDAEALPLIVDAAVAEGYEVIDLRRFLEPAAEVR</sequence>
<dbReference type="CDD" id="cd10917">
    <property type="entry name" value="CE4_NodB_like_6s_7s"/>
    <property type="match status" value="1"/>
</dbReference>
<evidence type="ECO:0000313" key="6">
    <source>
        <dbReference type="Proteomes" id="UP000613974"/>
    </source>
</evidence>
<evidence type="ECO:0000259" key="4">
    <source>
        <dbReference type="PROSITE" id="PS51677"/>
    </source>
</evidence>
<dbReference type="Proteomes" id="UP000613974">
    <property type="component" value="Unassembled WGS sequence"/>
</dbReference>
<dbReference type="Gene3D" id="3.20.20.370">
    <property type="entry name" value="Glycoside hydrolase/deacetylase"/>
    <property type="match status" value="1"/>
</dbReference>
<evidence type="ECO:0000256" key="2">
    <source>
        <dbReference type="ARBA" id="ARBA00022801"/>
    </source>
</evidence>
<feature type="signal peptide" evidence="3">
    <location>
        <begin position="1"/>
        <end position="35"/>
    </location>
</feature>
<feature type="chain" id="PRO_5047203864" description="NodB homology domain-containing protein" evidence="3">
    <location>
        <begin position="36"/>
        <end position="266"/>
    </location>
</feature>
<reference evidence="6" key="1">
    <citation type="submission" date="2023-07" db="EMBL/GenBank/DDBJ databases">
        <title>Whole genome shotgun sequence of Streptomyces nojiriensis NBRC 13794.</title>
        <authorList>
            <person name="Komaki H."/>
            <person name="Tamura T."/>
        </authorList>
    </citation>
    <scope>NUCLEOTIDE SEQUENCE [LARGE SCALE GENOMIC DNA]</scope>
    <source>
        <strain evidence="6">NBRC 13794</strain>
    </source>
</reference>
<dbReference type="InterPro" id="IPR011330">
    <property type="entry name" value="Glyco_hydro/deAcase_b/a-brl"/>
</dbReference>
<feature type="domain" description="NodB homology" evidence="4">
    <location>
        <begin position="66"/>
        <end position="253"/>
    </location>
</feature>
<keyword evidence="3" id="KW-0732">Signal</keyword>